<accession>A0ABD3KAT3</accession>
<feature type="domain" description="Disease resistance protein winged helix" evidence="8">
    <location>
        <begin position="415"/>
        <end position="485"/>
    </location>
</feature>
<feature type="domain" description="Disease resistance R13L4/SHOC-2-like LRR" evidence="9">
    <location>
        <begin position="569"/>
        <end position="888"/>
    </location>
</feature>
<evidence type="ECO:0008006" key="12">
    <source>
        <dbReference type="Google" id="ProtNLM"/>
    </source>
</evidence>
<dbReference type="FunFam" id="3.40.50.300:FF:001091">
    <property type="entry name" value="Probable disease resistance protein At1g61300"/>
    <property type="match status" value="1"/>
</dbReference>
<evidence type="ECO:0000256" key="5">
    <source>
        <dbReference type="ARBA" id="ARBA00022821"/>
    </source>
</evidence>
<dbReference type="InterPro" id="IPR042197">
    <property type="entry name" value="Apaf_helical"/>
</dbReference>
<sequence length="895" mass="102351">MDFANSLLQLVSNLWGLASKPLGYICNMKGNINSLRNANNQLKAKSRDVLARVEHEEEGGRAQRTEEVRNWLGNIQEFVHGVDQVLQEAEEREQIKCLSRCLQPNCQSSHKLGKRVYQMLDEARELQTMDGEFRVVTSLLPPPPVLDMPMDQPVGLDISKFNKVWKWVVNEKQVEVIGLYGMGGVGKTTFMRSIERELSRANNGFHIVIWVVVSRPVNTDRIQDTIRRRLGIKDEHWEGWSWDERIHHLCQALTRKKFVLLLDDLWARLDLSKIGIPCLGLESGFKVVFTTRLKHVCDQMGASKTLEVQCLMPKESLKLFKKNIGKSLVDCHEEIQYLAKDIVEECKGLPLALITVGQAMAGKDSPREWRNALTTLRNNPYKLSGMVEELYHILEFSYNSLNNPTQQACFIYCCLFPEDYPMIPDDLINLWIGEGLLRDADDDVYHMRDEGELVLGDLKRACLLESGCNHSGPYVKMHDVIRDMATWITRDRGQGENKLLVIEKQEDMSAKMISRWGEAEKVSLWGEWIQNVNQTPPSCSQLKTLFLRETKIRLVPRGFFNSMTACLTVLDLSNSEHIELFPEEICNLINLWYLNLSSTRISELPVKIKNLTHLQWLLLDNTSVPFLIPTGAIASLPLNVFSQWGIHEQTLGQVKEEEIVEELGCMPNLIDFSIEVFNSSSALKIFQYPSLRRSIRRVVINKCQVLTCIPIRCSPMESNGFLHLEQLCLWCCTMLKEIEITQEVGRAPNYSYFPSLVIVRIRKCGFLDLSWVVHIPKLQELIIDECDSMEKIIGDGFAQEGLAASGLFSRLKRLHIASLPNLTSIWERTLPFPQLKSLVITECPRLGKLPLDSNSARESLEEVHVDADWWAKLEWEDDAARAHFTAKVQYSTPFA</sequence>
<dbReference type="AlphaFoldDB" id="A0ABD3KAT3"/>
<dbReference type="InterPro" id="IPR002182">
    <property type="entry name" value="NB-ARC"/>
</dbReference>
<evidence type="ECO:0000256" key="1">
    <source>
        <dbReference type="ARBA" id="ARBA00008894"/>
    </source>
</evidence>
<evidence type="ECO:0000313" key="10">
    <source>
        <dbReference type="EMBL" id="KAL3737131.1"/>
    </source>
</evidence>
<dbReference type="InterPro" id="IPR050905">
    <property type="entry name" value="Plant_NBS-LRR"/>
</dbReference>
<dbReference type="SUPFAM" id="SSF52058">
    <property type="entry name" value="L domain-like"/>
    <property type="match status" value="1"/>
</dbReference>
<dbReference type="Proteomes" id="UP001634007">
    <property type="component" value="Unassembled WGS sequence"/>
</dbReference>
<dbReference type="Gene3D" id="1.10.10.10">
    <property type="entry name" value="Winged helix-like DNA-binding domain superfamily/Winged helix DNA-binding domain"/>
    <property type="match status" value="1"/>
</dbReference>
<dbReference type="InterPro" id="IPR036388">
    <property type="entry name" value="WH-like_DNA-bd_sf"/>
</dbReference>
<dbReference type="InterPro" id="IPR032675">
    <property type="entry name" value="LRR_dom_sf"/>
</dbReference>
<comment type="similarity">
    <text evidence="1">Belongs to the disease resistance NB-LRR family.</text>
</comment>
<keyword evidence="2" id="KW-0433">Leucine-rich repeat</keyword>
<dbReference type="GO" id="GO:0006952">
    <property type="term" value="P:defense response"/>
    <property type="evidence" value="ECO:0007669"/>
    <property type="project" value="UniProtKB-KW"/>
</dbReference>
<comment type="caution">
    <text evidence="10">The sequence shown here is derived from an EMBL/GenBank/DDBJ whole genome shotgun (WGS) entry which is preliminary data.</text>
</comment>
<feature type="domain" description="NB-ARC" evidence="7">
    <location>
        <begin position="161"/>
        <end position="325"/>
    </location>
</feature>
<dbReference type="FunFam" id="1.10.10.10:FF:000322">
    <property type="entry name" value="Probable disease resistance protein At1g63360"/>
    <property type="match status" value="1"/>
</dbReference>
<keyword evidence="5" id="KW-0611">Plant defense</keyword>
<dbReference type="Gene3D" id="3.40.50.300">
    <property type="entry name" value="P-loop containing nucleotide triphosphate hydrolases"/>
    <property type="match status" value="1"/>
</dbReference>
<evidence type="ECO:0000256" key="2">
    <source>
        <dbReference type="ARBA" id="ARBA00022614"/>
    </source>
</evidence>
<dbReference type="Pfam" id="PF00931">
    <property type="entry name" value="NB-ARC"/>
    <property type="match status" value="1"/>
</dbReference>
<evidence type="ECO:0000256" key="4">
    <source>
        <dbReference type="ARBA" id="ARBA00022741"/>
    </source>
</evidence>
<dbReference type="InterPro" id="IPR058922">
    <property type="entry name" value="WHD_DRP"/>
</dbReference>
<dbReference type="Pfam" id="PF23598">
    <property type="entry name" value="LRR_14"/>
    <property type="match status" value="1"/>
</dbReference>
<evidence type="ECO:0000256" key="6">
    <source>
        <dbReference type="ARBA" id="ARBA00022840"/>
    </source>
</evidence>
<protein>
    <recommendedName>
        <fullName evidence="12">NB-ARC domain-containing protein</fullName>
    </recommendedName>
</protein>
<keyword evidence="11" id="KW-1185">Reference proteome</keyword>
<dbReference type="EMBL" id="JBJKBG010000006">
    <property type="protein sequence ID" value="KAL3737131.1"/>
    <property type="molecule type" value="Genomic_DNA"/>
</dbReference>
<name>A0ABD3KAT3_EUCGL</name>
<keyword evidence="3" id="KW-0677">Repeat</keyword>
<evidence type="ECO:0000259" key="8">
    <source>
        <dbReference type="Pfam" id="PF23559"/>
    </source>
</evidence>
<proteinExistence type="inferred from homology"/>
<dbReference type="InterPro" id="IPR055414">
    <property type="entry name" value="LRR_R13L4/SHOC2-like"/>
</dbReference>
<keyword evidence="6" id="KW-0067">ATP-binding</keyword>
<dbReference type="Gene3D" id="1.10.8.430">
    <property type="entry name" value="Helical domain of apoptotic protease-activating factors"/>
    <property type="match status" value="1"/>
</dbReference>
<dbReference type="PANTHER" id="PTHR33463">
    <property type="entry name" value="NB-ARC DOMAIN-CONTAINING PROTEIN-RELATED"/>
    <property type="match status" value="1"/>
</dbReference>
<keyword evidence="4" id="KW-0547">Nucleotide-binding</keyword>
<evidence type="ECO:0000259" key="9">
    <source>
        <dbReference type="Pfam" id="PF23598"/>
    </source>
</evidence>
<organism evidence="10 11">
    <name type="scientific">Eucalyptus globulus</name>
    <name type="common">Tasmanian blue gum</name>
    <dbReference type="NCBI Taxonomy" id="34317"/>
    <lineage>
        <taxon>Eukaryota</taxon>
        <taxon>Viridiplantae</taxon>
        <taxon>Streptophyta</taxon>
        <taxon>Embryophyta</taxon>
        <taxon>Tracheophyta</taxon>
        <taxon>Spermatophyta</taxon>
        <taxon>Magnoliopsida</taxon>
        <taxon>eudicotyledons</taxon>
        <taxon>Gunneridae</taxon>
        <taxon>Pentapetalae</taxon>
        <taxon>rosids</taxon>
        <taxon>malvids</taxon>
        <taxon>Myrtales</taxon>
        <taxon>Myrtaceae</taxon>
        <taxon>Myrtoideae</taxon>
        <taxon>Eucalypteae</taxon>
        <taxon>Eucalyptus</taxon>
    </lineage>
</organism>
<dbReference type="FunFam" id="1.10.8.430:FF:000003">
    <property type="entry name" value="Probable disease resistance protein At5g66910"/>
    <property type="match status" value="1"/>
</dbReference>
<dbReference type="InterPro" id="IPR027417">
    <property type="entry name" value="P-loop_NTPase"/>
</dbReference>
<reference evidence="10 11" key="1">
    <citation type="submission" date="2024-11" db="EMBL/GenBank/DDBJ databases">
        <title>Chromosome-level genome assembly of Eucalyptus globulus Labill. provides insights into its genome evolution.</title>
        <authorList>
            <person name="Li X."/>
        </authorList>
    </citation>
    <scope>NUCLEOTIDE SEQUENCE [LARGE SCALE GENOMIC DNA]</scope>
    <source>
        <strain evidence="10">CL2024</strain>
        <tissue evidence="10">Fresh tender leaves</tissue>
    </source>
</reference>
<gene>
    <name evidence="10" type="ORF">ACJRO7_025971</name>
</gene>
<dbReference type="PANTHER" id="PTHR33463:SF220">
    <property type="entry name" value="NB-ARC DOMAIN-CONTAINING PROTEIN"/>
    <property type="match status" value="1"/>
</dbReference>
<dbReference type="GO" id="GO:0005524">
    <property type="term" value="F:ATP binding"/>
    <property type="evidence" value="ECO:0007669"/>
    <property type="project" value="UniProtKB-KW"/>
</dbReference>
<dbReference type="PRINTS" id="PR00364">
    <property type="entry name" value="DISEASERSIST"/>
</dbReference>
<evidence type="ECO:0000259" key="7">
    <source>
        <dbReference type="Pfam" id="PF00931"/>
    </source>
</evidence>
<dbReference type="Gene3D" id="3.80.10.10">
    <property type="entry name" value="Ribonuclease Inhibitor"/>
    <property type="match status" value="2"/>
</dbReference>
<evidence type="ECO:0000313" key="11">
    <source>
        <dbReference type="Proteomes" id="UP001634007"/>
    </source>
</evidence>
<dbReference type="Pfam" id="PF23559">
    <property type="entry name" value="WHD_DRP"/>
    <property type="match status" value="1"/>
</dbReference>
<dbReference type="SUPFAM" id="SSF52540">
    <property type="entry name" value="P-loop containing nucleoside triphosphate hydrolases"/>
    <property type="match status" value="1"/>
</dbReference>
<evidence type="ECO:0000256" key="3">
    <source>
        <dbReference type="ARBA" id="ARBA00022737"/>
    </source>
</evidence>